<gene>
    <name evidence="2" type="ORF">GCM10009754_21910</name>
</gene>
<protein>
    <submittedName>
        <fullName evidence="2">Helix-turn-helix transcriptional regulator</fullName>
    </submittedName>
</protein>
<reference evidence="3" key="1">
    <citation type="journal article" date="2019" name="Int. J. Syst. Evol. Microbiol.">
        <title>The Global Catalogue of Microorganisms (GCM) 10K type strain sequencing project: providing services to taxonomists for standard genome sequencing and annotation.</title>
        <authorList>
            <consortium name="The Broad Institute Genomics Platform"/>
            <consortium name="The Broad Institute Genome Sequencing Center for Infectious Disease"/>
            <person name="Wu L."/>
            <person name="Ma J."/>
        </authorList>
    </citation>
    <scope>NUCLEOTIDE SEQUENCE [LARGE SCALE GENOMIC DNA]</scope>
    <source>
        <strain evidence="3">JCM 14545</strain>
    </source>
</reference>
<keyword evidence="3" id="KW-1185">Reference proteome</keyword>
<dbReference type="RefSeq" id="WP_344416357.1">
    <property type="nucleotide sequence ID" value="NZ_BAAANN010000007.1"/>
</dbReference>
<dbReference type="Pfam" id="PF19054">
    <property type="entry name" value="DUF5753"/>
    <property type="match status" value="1"/>
</dbReference>
<dbReference type="PROSITE" id="PS50943">
    <property type="entry name" value="HTH_CROC1"/>
    <property type="match status" value="1"/>
</dbReference>
<evidence type="ECO:0000313" key="3">
    <source>
        <dbReference type="Proteomes" id="UP001501116"/>
    </source>
</evidence>
<name>A0ABP5BX72_9PSEU</name>
<comment type="caution">
    <text evidence="2">The sequence shown here is derived from an EMBL/GenBank/DDBJ whole genome shotgun (WGS) entry which is preliminary data.</text>
</comment>
<sequence length="297" mass="33532">MVRKRNSSAHKREIGEALRNARERANLTAAELAGRLDCSASKVSRMESGHRGVAELDLTMFLANCGTPRKEVVELLEVLRESDDGYRLRPHQERLPDELRSLIAQENLATSIISFEPQVVPGLLQIKDYARALFGWTGRFDDAGIEMRVRARMARQKRLRQPDAPAFTFYLPEQTLRAQVVPAALMHDQVMHLLLISSFDHCTIRVVPEAACPSGVLGHTFQLMRFAEHRPVVYVENQTASLFLEKSEDLDVYRQRLSRVAEFALDGGESREWLARLASEYNYAKDASSGQPRTGLA</sequence>
<dbReference type="SUPFAM" id="SSF47413">
    <property type="entry name" value="lambda repressor-like DNA-binding domains"/>
    <property type="match status" value="1"/>
</dbReference>
<dbReference type="SMART" id="SM00530">
    <property type="entry name" value="HTH_XRE"/>
    <property type="match status" value="1"/>
</dbReference>
<dbReference type="InterPro" id="IPR001387">
    <property type="entry name" value="Cro/C1-type_HTH"/>
</dbReference>
<feature type="domain" description="HTH cro/C1-type" evidence="1">
    <location>
        <begin position="18"/>
        <end position="51"/>
    </location>
</feature>
<dbReference type="Proteomes" id="UP001501116">
    <property type="component" value="Unassembled WGS sequence"/>
</dbReference>
<dbReference type="EMBL" id="BAAANN010000007">
    <property type="protein sequence ID" value="GAA1952500.1"/>
    <property type="molecule type" value="Genomic_DNA"/>
</dbReference>
<dbReference type="InterPro" id="IPR010982">
    <property type="entry name" value="Lambda_DNA-bd_dom_sf"/>
</dbReference>
<evidence type="ECO:0000259" key="1">
    <source>
        <dbReference type="PROSITE" id="PS50943"/>
    </source>
</evidence>
<proteinExistence type="predicted"/>
<dbReference type="Pfam" id="PF13560">
    <property type="entry name" value="HTH_31"/>
    <property type="match status" value="1"/>
</dbReference>
<dbReference type="Gene3D" id="1.10.260.40">
    <property type="entry name" value="lambda repressor-like DNA-binding domains"/>
    <property type="match status" value="1"/>
</dbReference>
<evidence type="ECO:0000313" key="2">
    <source>
        <dbReference type="EMBL" id="GAA1952500.1"/>
    </source>
</evidence>
<dbReference type="CDD" id="cd00093">
    <property type="entry name" value="HTH_XRE"/>
    <property type="match status" value="1"/>
</dbReference>
<organism evidence="2 3">
    <name type="scientific">Amycolatopsis minnesotensis</name>
    <dbReference type="NCBI Taxonomy" id="337894"/>
    <lineage>
        <taxon>Bacteria</taxon>
        <taxon>Bacillati</taxon>
        <taxon>Actinomycetota</taxon>
        <taxon>Actinomycetes</taxon>
        <taxon>Pseudonocardiales</taxon>
        <taxon>Pseudonocardiaceae</taxon>
        <taxon>Amycolatopsis</taxon>
    </lineage>
</organism>
<accession>A0ABP5BX72</accession>
<dbReference type="InterPro" id="IPR043917">
    <property type="entry name" value="DUF5753"/>
</dbReference>